<dbReference type="Proteomes" id="UP000097892">
    <property type="component" value="Segment"/>
</dbReference>
<proteinExistence type="predicted"/>
<dbReference type="InterPro" id="IPR010302">
    <property type="entry name" value="UL27-like_protein_herpesevirus"/>
</dbReference>
<dbReference type="GeneID" id="11464258"/>
<protein>
    <submittedName>
        <fullName evidence="1">Protein UL27</fullName>
    </submittedName>
</protein>
<dbReference type="EMBL" id="FJ483967">
    <property type="protein sequence ID" value="AEV80888.1"/>
    <property type="molecule type" value="Genomic_DNA"/>
</dbReference>
<dbReference type="Pfam" id="PF05999">
    <property type="entry name" value="Herpes_U5"/>
    <property type="match status" value="2"/>
</dbReference>
<dbReference type="RefSeq" id="YP_004940199.1">
    <property type="nucleotide sequence ID" value="NC_016448.1"/>
</dbReference>
<sequence length="557" mass="64853">MDEALFQDPLVLYRYVRDCEDTDGFVEEFVSTYLVPVTNKEQALKAGFFVVRLYEGIVPSFRDGSLVTSTVRHTIITLRRSVLKNSKYTTAHGKYEIRGLKLEWDLAVWAVLRSVSLASISNPLLNKNIRTFRYFLQQAQFLPHTSRFARTACISMATAQYLMCTLINYKECGSLTHYMRQLCSMTGEIYDRLAGTLPLFDDPETKNVIRKFFIDDLCQEAGLDYRVLRNAVFFKTEFQQACERALAALYAHLCICGDCNETVEPNVPCRLESVPLVLANYRDLGSFRLPALRHLTQSEQRRVRHAVSCDLAFALWNQTTSEPRYLLPSGLSCGEVRRNYVMYLASNIVFNLKLIRMLHRVIQREFMDGVRFLSSDRDLLVGMLRQRYVMHEKALVKNPRHQKVASECLQQIVELRDLDFSNTGKRSFVESVCDLQDVLKRVPDYQISLREKQQMFLLHHLRLRRFYTESSSETKLGENLIWYYLKRGNEVSGRDMLLRLNTRLTEDELCNETNRCRRQSWLHLPITPVPVKCKITLKKYHNIYIRRFKDGEVGGSL</sequence>
<evidence type="ECO:0000313" key="2">
    <source>
        <dbReference type="Proteomes" id="UP000097892"/>
    </source>
</evidence>
<evidence type="ECO:0000313" key="1">
    <source>
        <dbReference type="EMBL" id="AEV80888.1"/>
    </source>
</evidence>
<organism evidence="1 2">
    <name type="scientific">Saimiriine betaherpesvirus 4</name>
    <dbReference type="NCBI Taxonomy" id="1535247"/>
    <lineage>
        <taxon>Viruses</taxon>
        <taxon>Duplodnaviria</taxon>
        <taxon>Heunggongvirae</taxon>
        <taxon>Peploviricota</taxon>
        <taxon>Herviviricetes</taxon>
        <taxon>Herpesvirales</taxon>
        <taxon>Orthoherpesviridae</taxon>
        <taxon>Betaherpesvirinae</taxon>
        <taxon>Cytomegalovirus</taxon>
        <taxon>Cytomegalovirus saimiriinebeta4</taxon>
    </lineage>
</organism>
<keyword evidence="2" id="KW-1185">Reference proteome</keyword>
<accession>G8XSU1</accession>
<reference evidence="1" key="1">
    <citation type="submission" date="2011-12" db="EMBL/GenBank/DDBJ databases">
        <title>Comparative genomics of primate cytomegaloviruses.</title>
        <authorList>
            <person name="Davison A.J."/>
            <person name="Holton M."/>
            <person name="Dolan A."/>
            <person name="Dargan D.J."/>
            <person name="Gatherer D."/>
            <person name="Hayward G.S."/>
        </authorList>
    </citation>
    <scope>NUCLEOTIDE SEQUENCE [LARGE SCALE GENOMIC DNA]</scope>
    <source>
        <strain evidence="1">SqSHV</strain>
    </source>
</reference>
<name>G8XSU1_9BETA</name>
<gene>
    <name evidence="1" type="primary">UL27</name>
</gene>
<dbReference type="KEGG" id="vg:11464258"/>
<dbReference type="OrthoDB" id="2708at10239"/>